<dbReference type="Gene3D" id="3.30.230.130">
    <property type="entry name" value="Cullin, Chain C, Domain 2"/>
    <property type="match status" value="1"/>
</dbReference>
<dbReference type="GO" id="GO:0006511">
    <property type="term" value="P:ubiquitin-dependent protein catabolic process"/>
    <property type="evidence" value="ECO:0007669"/>
    <property type="project" value="InterPro"/>
</dbReference>
<dbReference type="AlphaFoldDB" id="A0A3S3Q119"/>
<keyword evidence="11" id="KW-1185">Reference proteome</keyword>
<dbReference type="FunFam" id="1.20.1310.10:FF:000014">
    <property type="entry name" value="Cullin 5"/>
    <property type="match status" value="1"/>
</dbReference>
<evidence type="ECO:0000313" key="11">
    <source>
        <dbReference type="Proteomes" id="UP000283530"/>
    </source>
</evidence>
<dbReference type="SUPFAM" id="SSF74788">
    <property type="entry name" value="Cullin repeat-like"/>
    <property type="match status" value="1"/>
</dbReference>
<dbReference type="InterPro" id="IPR016159">
    <property type="entry name" value="Cullin_repeat-like_dom_sf"/>
</dbReference>
<gene>
    <name evidence="10" type="ORF">CKAN_00510800</name>
</gene>
<evidence type="ECO:0000256" key="7">
    <source>
        <dbReference type="PROSITE-ProRule" id="PRU00330"/>
    </source>
</evidence>
<sequence length="739" mass="85475">MACTMNLPLLKITTSDEEGCAYLSEKIHKLTTAIEDPSGLSFSTAECIDAYTLVFDLCTKRGPYEEVSRPVYDHYKKLLEEYIELIVFPSLKKEDGVLFLREFVRRQVNYNVMVKWLLHIFEYIDRHFVPRNKLPSLKEVASTLFCDKVFDEFKCKAKDVVITLISQEREGEQIDHGLIKQVLTIFLEVGGVNNMKPYEDDFEAHLLENITPYYSKKASNHIYIDSCPKYMLMAEECLKGEKSRASHYLHLSSIEKLLEKIQHELLLVNVNQLLEKQQSGLHVMLQDGKVEHLERMFNIFSTITEGLDPVAMLFEKHVTKVGMALVKEVENATSDEQGFIRKVIKLNDKYTGYVKNCFMDHALLAKALKQAFEIFCNKSIAGISMPELLATSCDNILKKGGGYENIGDGDMEEMLEKVVMLLTYVNQKDLFAEFYRKNLASRLLFDGRAGDDREMFILSKLKQQWGSEFTFKMEGMVADSRLARESQKNFENYLVENLPGKSQISMKATILTRAFWPTYKPSDLHIPAEMRNSIEVFTNFYESKNHRKLTWIFSLGTCKMVGRFRSKAIRLRVTTSQAIALLLFNTSDRLSYQDIKSHLNLTDEDVTRLLHSLSCAKYKILNKEPNTMTISSTDIFSFNAMFTSRMRKIEIPLPLVEEKKEVSEDVNKDRRYTIDASLVRIMKSQKTLDYQQLVMECEELLNRRFKPDLRAIKKRIETLIELEFLARDADDPKTIVYVS</sequence>
<dbReference type="PROSITE" id="PS50069">
    <property type="entry name" value="CULLIN_2"/>
    <property type="match status" value="1"/>
</dbReference>
<dbReference type="SUPFAM" id="SSF46785">
    <property type="entry name" value="Winged helix' DNA-binding domain"/>
    <property type="match status" value="1"/>
</dbReference>
<evidence type="ECO:0000256" key="5">
    <source>
        <dbReference type="ARBA" id="ARBA00022843"/>
    </source>
</evidence>
<feature type="domain" description="Cullin family profile" evidence="9">
    <location>
        <begin position="384"/>
        <end position="614"/>
    </location>
</feature>
<comment type="similarity">
    <text evidence="2 7 8">Belongs to the cullin family.</text>
</comment>
<comment type="pathway">
    <text evidence="1">Protein modification; protein ubiquitination.</text>
</comment>
<dbReference type="Pfam" id="PF10557">
    <property type="entry name" value="Cullin_Nedd8"/>
    <property type="match status" value="1"/>
</dbReference>
<dbReference type="Pfam" id="PF00888">
    <property type="entry name" value="Cullin"/>
    <property type="match status" value="1"/>
</dbReference>
<dbReference type="InterPro" id="IPR036388">
    <property type="entry name" value="WH-like_DNA-bd_sf"/>
</dbReference>
<dbReference type="FunFam" id="1.10.10.10:FF:000014">
    <property type="entry name" value="Cullin 1"/>
    <property type="match status" value="1"/>
</dbReference>
<proteinExistence type="inferred from homology"/>
<organism evidence="10 11">
    <name type="scientific">Cinnamomum micranthum f. kanehirae</name>
    <dbReference type="NCBI Taxonomy" id="337451"/>
    <lineage>
        <taxon>Eukaryota</taxon>
        <taxon>Viridiplantae</taxon>
        <taxon>Streptophyta</taxon>
        <taxon>Embryophyta</taxon>
        <taxon>Tracheophyta</taxon>
        <taxon>Spermatophyta</taxon>
        <taxon>Magnoliopsida</taxon>
        <taxon>Magnoliidae</taxon>
        <taxon>Laurales</taxon>
        <taxon>Lauraceae</taxon>
        <taxon>Cinnamomum</taxon>
    </lineage>
</organism>
<evidence type="ECO:0000256" key="1">
    <source>
        <dbReference type="ARBA" id="ARBA00004906"/>
    </source>
</evidence>
<accession>A0A3S3Q119</accession>
<evidence type="ECO:0000256" key="3">
    <source>
        <dbReference type="ARBA" id="ARBA00022499"/>
    </source>
</evidence>
<evidence type="ECO:0000256" key="6">
    <source>
        <dbReference type="ARBA" id="ARBA00040451"/>
    </source>
</evidence>
<keyword evidence="4" id="KW-0833">Ubl conjugation pathway</keyword>
<dbReference type="InterPro" id="IPR016158">
    <property type="entry name" value="Cullin_homology"/>
</dbReference>
<reference evidence="10 11" key="1">
    <citation type="journal article" date="2019" name="Nat. Plants">
        <title>Stout camphor tree genome fills gaps in understanding of flowering plant genome evolution.</title>
        <authorList>
            <person name="Chaw S.M."/>
            <person name="Liu Y.C."/>
            <person name="Wu Y.W."/>
            <person name="Wang H.Y."/>
            <person name="Lin C.I."/>
            <person name="Wu C.S."/>
            <person name="Ke H.M."/>
            <person name="Chang L.Y."/>
            <person name="Hsu C.Y."/>
            <person name="Yang H.T."/>
            <person name="Sudianto E."/>
            <person name="Hsu M.H."/>
            <person name="Wu K.P."/>
            <person name="Wang L.N."/>
            <person name="Leebens-Mack J.H."/>
            <person name="Tsai I.J."/>
        </authorList>
    </citation>
    <scope>NUCLEOTIDE SEQUENCE [LARGE SCALE GENOMIC DNA]</scope>
    <source>
        <strain evidence="11">cv. Chaw 1501</strain>
        <tissue evidence="10">Young leaves</tissue>
    </source>
</reference>
<dbReference type="SMART" id="SM00182">
    <property type="entry name" value="CULLIN"/>
    <property type="match status" value="1"/>
</dbReference>
<dbReference type="GO" id="GO:0031625">
    <property type="term" value="F:ubiquitin protein ligase binding"/>
    <property type="evidence" value="ECO:0007669"/>
    <property type="project" value="InterPro"/>
</dbReference>
<dbReference type="InterPro" id="IPR001373">
    <property type="entry name" value="Cullin_N"/>
</dbReference>
<dbReference type="Gene3D" id="1.10.10.10">
    <property type="entry name" value="Winged helix-like DNA-binding domain superfamily/Winged helix DNA-binding domain"/>
    <property type="match status" value="1"/>
</dbReference>
<dbReference type="InterPro" id="IPR045093">
    <property type="entry name" value="Cullin"/>
</dbReference>
<dbReference type="InterPro" id="IPR059120">
    <property type="entry name" value="Cullin-like_AB"/>
</dbReference>
<dbReference type="STRING" id="337451.A0A3S3Q119"/>
<dbReference type="SUPFAM" id="SSF75632">
    <property type="entry name" value="Cullin homology domain"/>
    <property type="match status" value="1"/>
</dbReference>
<evidence type="ECO:0000313" key="10">
    <source>
        <dbReference type="EMBL" id="RWR76654.1"/>
    </source>
</evidence>
<dbReference type="InterPro" id="IPR036390">
    <property type="entry name" value="WH_DNA-bd_sf"/>
</dbReference>
<dbReference type="InterPro" id="IPR019559">
    <property type="entry name" value="Cullin_neddylation_domain"/>
</dbReference>
<dbReference type="OrthoDB" id="27073at2759"/>
<keyword evidence="3" id="KW-1017">Isopeptide bond</keyword>
<comment type="caution">
    <text evidence="10">The sequence shown here is derived from an EMBL/GenBank/DDBJ whole genome shotgun (WGS) entry which is preliminary data.</text>
</comment>
<evidence type="ECO:0000256" key="8">
    <source>
        <dbReference type="RuleBase" id="RU003829"/>
    </source>
</evidence>
<evidence type="ECO:0000259" key="9">
    <source>
        <dbReference type="PROSITE" id="PS50069"/>
    </source>
</evidence>
<evidence type="ECO:0000256" key="4">
    <source>
        <dbReference type="ARBA" id="ARBA00022786"/>
    </source>
</evidence>
<dbReference type="SMART" id="SM00884">
    <property type="entry name" value="Cullin_Nedd8"/>
    <property type="match status" value="1"/>
</dbReference>
<dbReference type="PANTHER" id="PTHR11932">
    <property type="entry name" value="CULLIN"/>
    <property type="match status" value="1"/>
</dbReference>
<dbReference type="Pfam" id="PF26557">
    <property type="entry name" value="Cullin_AB"/>
    <property type="match status" value="1"/>
</dbReference>
<dbReference type="EMBL" id="QPKB01000002">
    <property type="protein sequence ID" value="RWR76654.1"/>
    <property type="molecule type" value="Genomic_DNA"/>
</dbReference>
<protein>
    <recommendedName>
        <fullName evidence="6">Cullin-5</fullName>
    </recommendedName>
</protein>
<keyword evidence="5" id="KW-0832">Ubl conjugation</keyword>
<evidence type="ECO:0000256" key="2">
    <source>
        <dbReference type="ARBA" id="ARBA00006019"/>
    </source>
</evidence>
<dbReference type="Proteomes" id="UP000283530">
    <property type="component" value="Unassembled WGS sequence"/>
</dbReference>
<name>A0A3S3Q119_9MAGN</name>
<dbReference type="InterPro" id="IPR036317">
    <property type="entry name" value="Cullin_homology_sf"/>
</dbReference>
<dbReference type="Gene3D" id="1.20.1310.10">
    <property type="entry name" value="Cullin Repeats"/>
    <property type="match status" value="4"/>
</dbReference>